<protein>
    <recommendedName>
        <fullName evidence="2">protein-glutamate O-methyltransferase</fullName>
        <ecNumber evidence="2">2.1.1.80</ecNumber>
    </recommendedName>
</protein>
<dbReference type="InterPro" id="IPR026024">
    <property type="entry name" value="Chemotaxis_MeTrfase_CheR"/>
</dbReference>
<dbReference type="PANTHER" id="PTHR24422:SF26">
    <property type="entry name" value="CHEMOTAXIS PROTEIN METHYLTRANSFERASE"/>
    <property type="match status" value="1"/>
</dbReference>
<sequence>MVSSNEAFSSKLTIPQFKKLGEFIHRNYGIQMPDSKKVLLEGRLQKRIKHNNLINFTEYINYLFSDTGQTKELPFFIDAVSTNKTDFYREPHHFEFLREEFLPEFSKNNTHLKIWSAAASSGEEPYTIAIELLEFIEKNPGFTYEMLGTDISTEILQRASKGIYNLKRVDIIPLYIKRKYFLRNKNKNRKTVKVSPLLQKNLRYRTINLTAPLVGIPNDFDLVFCRNVLIYFNREMQEKVINAICAKLKPGGYLFLGHSESTTGISAPVTQVAPTIYKHTP</sequence>
<dbReference type="SUPFAM" id="SSF53335">
    <property type="entry name" value="S-adenosyl-L-methionine-dependent methyltransferases"/>
    <property type="match status" value="1"/>
</dbReference>
<reference evidence="7" key="1">
    <citation type="submission" date="2018-06" db="EMBL/GenBank/DDBJ databases">
        <authorList>
            <person name="Zhirakovskaya E."/>
        </authorList>
    </citation>
    <scope>NUCLEOTIDE SEQUENCE</scope>
</reference>
<dbReference type="InterPro" id="IPR050903">
    <property type="entry name" value="Bact_Chemotaxis_MeTrfase"/>
</dbReference>
<dbReference type="InterPro" id="IPR022642">
    <property type="entry name" value="CheR_C"/>
</dbReference>
<dbReference type="GO" id="GO:0008983">
    <property type="term" value="F:protein-glutamate O-methyltransferase activity"/>
    <property type="evidence" value="ECO:0007669"/>
    <property type="project" value="UniProtKB-EC"/>
</dbReference>
<keyword evidence="4 7" id="KW-0808">Transferase</keyword>
<proteinExistence type="predicted"/>
<comment type="catalytic activity">
    <reaction evidence="1">
        <text>L-glutamyl-[protein] + S-adenosyl-L-methionine = [protein]-L-glutamate 5-O-methyl ester + S-adenosyl-L-homocysteine</text>
        <dbReference type="Rhea" id="RHEA:24452"/>
        <dbReference type="Rhea" id="RHEA-COMP:10208"/>
        <dbReference type="Rhea" id="RHEA-COMP:10311"/>
        <dbReference type="ChEBI" id="CHEBI:29973"/>
        <dbReference type="ChEBI" id="CHEBI:57856"/>
        <dbReference type="ChEBI" id="CHEBI:59789"/>
        <dbReference type="ChEBI" id="CHEBI:82795"/>
        <dbReference type="EC" id="2.1.1.80"/>
    </reaction>
</comment>
<dbReference type="SUPFAM" id="SSF47757">
    <property type="entry name" value="Chemotaxis receptor methyltransferase CheR, N-terminal domain"/>
    <property type="match status" value="1"/>
</dbReference>
<dbReference type="AlphaFoldDB" id="A0A3B0UTG6"/>
<keyword evidence="5" id="KW-0949">S-adenosyl-L-methionine</keyword>
<dbReference type="PIRSF" id="PIRSF000410">
    <property type="entry name" value="CheR"/>
    <property type="match status" value="1"/>
</dbReference>
<dbReference type="Gene3D" id="3.40.50.150">
    <property type="entry name" value="Vaccinia Virus protein VP39"/>
    <property type="match status" value="1"/>
</dbReference>
<dbReference type="EMBL" id="UOES01000419">
    <property type="protein sequence ID" value="VAW28547.1"/>
    <property type="molecule type" value="Genomic_DNA"/>
</dbReference>
<dbReference type="SMART" id="SM00138">
    <property type="entry name" value="MeTrc"/>
    <property type="match status" value="1"/>
</dbReference>
<dbReference type="CDD" id="cd02440">
    <property type="entry name" value="AdoMet_MTases"/>
    <property type="match status" value="1"/>
</dbReference>
<dbReference type="PRINTS" id="PR00996">
    <property type="entry name" value="CHERMTFRASE"/>
</dbReference>
<dbReference type="InterPro" id="IPR022641">
    <property type="entry name" value="CheR_N"/>
</dbReference>
<evidence type="ECO:0000313" key="7">
    <source>
        <dbReference type="EMBL" id="VAW28547.1"/>
    </source>
</evidence>
<dbReference type="Pfam" id="PF03705">
    <property type="entry name" value="CheR_N"/>
    <property type="match status" value="1"/>
</dbReference>
<evidence type="ECO:0000256" key="5">
    <source>
        <dbReference type="ARBA" id="ARBA00022691"/>
    </source>
</evidence>
<dbReference type="GO" id="GO:0032259">
    <property type="term" value="P:methylation"/>
    <property type="evidence" value="ECO:0007669"/>
    <property type="project" value="UniProtKB-KW"/>
</dbReference>
<accession>A0A3B0UTG6</accession>
<dbReference type="Gene3D" id="1.10.155.10">
    <property type="entry name" value="Chemotaxis receptor methyltransferase CheR, N-terminal domain"/>
    <property type="match status" value="1"/>
</dbReference>
<evidence type="ECO:0000256" key="2">
    <source>
        <dbReference type="ARBA" id="ARBA00012534"/>
    </source>
</evidence>
<name>A0A3B0UTG6_9ZZZZ</name>
<dbReference type="InterPro" id="IPR000780">
    <property type="entry name" value="CheR_MeTrfase"/>
</dbReference>
<evidence type="ECO:0000259" key="6">
    <source>
        <dbReference type="PROSITE" id="PS50123"/>
    </source>
</evidence>
<dbReference type="InterPro" id="IPR036804">
    <property type="entry name" value="CheR_N_sf"/>
</dbReference>
<dbReference type="Pfam" id="PF01739">
    <property type="entry name" value="CheR"/>
    <property type="match status" value="1"/>
</dbReference>
<feature type="domain" description="CheR-type methyltransferase" evidence="6">
    <location>
        <begin position="16"/>
        <end position="281"/>
    </location>
</feature>
<dbReference type="PANTHER" id="PTHR24422">
    <property type="entry name" value="CHEMOTAXIS PROTEIN METHYLTRANSFERASE"/>
    <property type="match status" value="1"/>
</dbReference>
<evidence type="ECO:0000256" key="1">
    <source>
        <dbReference type="ARBA" id="ARBA00001541"/>
    </source>
</evidence>
<evidence type="ECO:0000256" key="4">
    <source>
        <dbReference type="ARBA" id="ARBA00022679"/>
    </source>
</evidence>
<dbReference type="EC" id="2.1.1.80" evidence="2"/>
<dbReference type="InterPro" id="IPR029063">
    <property type="entry name" value="SAM-dependent_MTases_sf"/>
</dbReference>
<evidence type="ECO:0000256" key="3">
    <source>
        <dbReference type="ARBA" id="ARBA00022603"/>
    </source>
</evidence>
<organism evidence="7">
    <name type="scientific">hydrothermal vent metagenome</name>
    <dbReference type="NCBI Taxonomy" id="652676"/>
    <lineage>
        <taxon>unclassified sequences</taxon>
        <taxon>metagenomes</taxon>
        <taxon>ecological metagenomes</taxon>
    </lineage>
</organism>
<keyword evidence="3 7" id="KW-0489">Methyltransferase</keyword>
<gene>
    <name evidence="7" type="ORF">MNBD_BACTEROID06-1252</name>
</gene>
<dbReference type="PROSITE" id="PS50123">
    <property type="entry name" value="CHER"/>
    <property type="match status" value="1"/>
</dbReference>